<organism evidence="2 3">
    <name type="scientific">Desulfonema magnum</name>
    <dbReference type="NCBI Taxonomy" id="45655"/>
    <lineage>
        <taxon>Bacteria</taxon>
        <taxon>Pseudomonadati</taxon>
        <taxon>Thermodesulfobacteriota</taxon>
        <taxon>Desulfobacteria</taxon>
        <taxon>Desulfobacterales</taxon>
        <taxon>Desulfococcaceae</taxon>
        <taxon>Desulfonema</taxon>
    </lineage>
</organism>
<reference evidence="2" key="1">
    <citation type="journal article" date="2021" name="Microb. Physiol.">
        <title>Proteogenomic Insights into the Physiology of Marine, Sulfate-Reducing, Filamentous Desulfonema limicola and Desulfonema magnum.</title>
        <authorList>
            <person name="Schnaars V."/>
            <person name="Wohlbrand L."/>
            <person name="Scheve S."/>
            <person name="Hinrichs C."/>
            <person name="Reinhardt R."/>
            <person name="Rabus R."/>
        </authorList>
    </citation>
    <scope>NUCLEOTIDE SEQUENCE</scope>
    <source>
        <strain evidence="2">4be13</strain>
    </source>
</reference>
<name>A0A975GNW3_9BACT</name>
<dbReference type="PANTHER" id="PTHR43682">
    <property type="entry name" value="LACTATE UTILIZATION PROTEIN C"/>
    <property type="match status" value="1"/>
</dbReference>
<evidence type="ECO:0000259" key="1">
    <source>
        <dbReference type="Pfam" id="PF02589"/>
    </source>
</evidence>
<dbReference type="Pfam" id="PF02589">
    <property type="entry name" value="LUD_dom"/>
    <property type="match status" value="1"/>
</dbReference>
<dbReference type="SUPFAM" id="SSF100950">
    <property type="entry name" value="NagB/RpiA/CoA transferase-like"/>
    <property type="match status" value="1"/>
</dbReference>
<dbReference type="InterPro" id="IPR037171">
    <property type="entry name" value="NagB/RpiA_transferase-like"/>
</dbReference>
<dbReference type="PANTHER" id="PTHR43682:SF1">
    <property type="entry name" value="LACTATE UTILIZATION PROTEIN C"/>
    <property type="match status" value="1"/>
</dbReference>
<feature type="domain" description="LUD" evidence="1">
    <location>
        <begin position="62"/>
        <end position="243"/>
    </location>
</feature>
<sequence length="245" mass="27572">MNTDGQKQFIHKVRTALGHPRCEKRSQSDFNKKFHPRRHVSDRLLEKIENRTDKDRRELLNHLIKAAAPLNLNVIPQKNTEMVTAAIAGLVREKEPEWGTLKNVIAWDHPLIRKLNLAEALAEQNVLVETGSWKLETRNSACIGITSADYCMAETATLVMKTRPGQARSVSLLPSVHVAVTELRQIIADMKELYALLKWHPDEKAEGLTNCMTFITGPSKTADIEATLVHGVHGPREVYIYVITG</sequence>
<dbReference type="InterPro" id="IPR003741">
    <property type="entry name" value="LUD_dom"/>
</dbReference>
<keyword evidence="3" id="KW-1185">Reference proteome</keyword>
<evidence type="ECO:0000313" key="3">
    <source>
        <dbReference type="Proteomes" id="UP000663722"/>
    </source>
</evidence>
<gene>
    <name evidence="2" type="ORF">dnm_042410</name>
</gene>
<dbReference type="Proteomes" id="UP000663722">
    <property type="component" value="Chromosome"/>
</dbReference>
<dbReference type="EMBL" id="CP061800">
    <property type="protein sequence ID" value="QTA88200.1"/>
    <property type="molecule type" value="Genomic_DNA"/>
</dbReference>
<accession>A0A975GNW3</accession>
<proteinExistence type="predicted"/>
<dbReference type="RefSeq" id="WP_207683073.1">
    <property type="nucleotide sequence ID" value="NZ_CP061800.1"/>
</dbReference>
<dbReference type="KEGG" id="dmm:dnm_042410"/>
<dbReference type="AlphaFoldDB" id="A0A975GNW3"/>
<evidence type="ECO:0000313" key="2">
    <source>
        <dbReference type="EMBL" id="QTA88200.1"/>
    </source>
</evidence>
<dbReference type="InterPro" id="IPR024185">
    <property type="entry name" value="FTHF_cligase-like_sf"/>
</dbReference>
<protein>
    <submittedName>
        <fullName evidence="2">Lactate utilization protein LUD domain-containing</fullName>
    </submittedName>
</protein>
<dbReference type="Gene3D" id="3.40.50.10420">
    <property type="entry name" value="NagB/RpiA/CoA transferase-like"/>
    <property type="match status" value="1"/>
</dbReference>